<keyword evidence="1" id="KW-0472">Membrane</keyword>
<dbReference type="OrthoDB" id="2361316at2"/>
<feature type="transmembrane region" description="Helical" evidence="1">
    <location>
        <begin position="21"/>
        <end position="41"/>
    </location>
</feature>
<organism evidence="2 3">
    <name type="scientific">Ureibacillus terrenus</name>
    <dbReference type="NCBI Taxonomy" id="118246"/>
    <lineage>
        <taxon>Bacteria</taxon>
        <taxon>Bacillati</taxon>
        <taxon>Bacillota</taxon>
        <taxon>Bacilli</taxon>
        <taxon>Bacillales</taxon>
        <taxon>Caryophanaceae</taxon>
        <taxon>Ureibacillus</taxon>
    </lineage>
</organism>
<keyword evidence="1" id="KW-0812">Transmembrane</keyword>
<evidence type="ECO:0000313" key="2">
    <source>
        <dbReference type="EMBL" id="TQE92268.1"/>
    </source>
</evidence>
<dbReference type="NCBIfam" id="NF041002">
    <property type="entry name" value="pilin_ComGF"/>
    <property type="match status" value="1"/>
</dbReference>
<dbReference type="InterPro" id="IPR016977">
    <property type="entry name" value="ComGF"/>
</dbReference>
<accession>A0A540V6C1</accession>
<evidence type="ECO:0000313" key="3">
    <source>
        <dbReference type="Proteomes" id="UP000315753"/>
    </source>
</evidence>
<dbReference type="Pfam" id="PF15980">
    <property type="entry name" value="ComGF"/>
    <property type="match status" value="1"/>
</dbReference>
<dbReference type="EMBL" id="VIGD01000001">
    <property type="protein sequence ID" value="TQE92268.1"/>
    <property type="molecule type" value="Genomic_DNA"/>
</dbReference>
<dbReference type="Proteomes" id="UP000315753">
    <property type="component" value="Unassembled WGS sequence"/>
</dbReference>
<keyword evidence="1" id="KW-1133">Transmembrane helix</keyword>
<keyword evidence="3" id="KW-1185">Reference proteome</keyword>
<sequence length="150" mass="17715">MRQCRRGVQNNQKGFTLIEALLQLLVFGLFVQMVLAFYFLIQQWNQVFFTDEHIKWEMFIQDFQQYLTGVEELYTAGDSLYIEESPTKIIKVNKISDVIRLQINDRGYVPLLIGIRNAKFSVSDDRVTIKVEFLNGMEKERTLFVQYAEE</sequence>
<dbReference type="RefSeq" id="WP_141600820.1">
    <property type="nucleotide sequence ID" value="NZ_JARMSB010000004.1"/>
</dbReference>
<name>A0A540V6C1_9BACL</name>
<comment type="caution">
    <text evidence="2">The sequence shown here is derived from an EMBL/GenBank/DDBJ whole genome shotgun (WGS) entry which is preliminary data.</text>
</comment>
<evidence type="ECO:0008006" key="4">
    <source>
        <dbReference type="Google" id="ProtNLM"/>
    </source>
</evidence>
<proteinExistence type="predicted"/>
<evidence type="ECO:0000256" key="1">
    <source>
        <dbReference type="SAM" id="Phobius"/>
    </source>
</evidence>
<reference evidence="2 3" key="1">
    <citation type="submission" date="2019-06" db="EMBL/GenBank/DDBJ databases">
        <title>Genome sequence of Ureibacillus terrenus.</title>
        <authorList>
            <person name="Maclea K.S."/>
            <person name="Simoes M."/>
        </authorList>
    </citation>
    <scope>NUCLEOTIDE SEQUENCE [LARGE SCALE GENOMIC DNA]</scope>
    <source>
        <strain evidence="2 3">ATCC BAA-384</strain>
    </source>
</reference>
<protein>
    <recommendedName>
        <fullName evidence="4">Competence protein ComGF</fullName>
    </recommendedName>
</protein>
<dbReference type="AlphaFoldDB" id="A0A540V6C1"/>
<gene>
    <name evidence="2" type="ORF">FKZ59_00750</name>
</gene>